<accession>A0A9E2BIZ6</accession>
<dbReference type="InterPro" id="IPR003500">
    <property type="entry name" value="RpiB_LacA_LacB"/>
</dbReference>
<protein>
    <submittedName>
        <fullName evidence="2">Sugar phosphate isomerase YwlF</fullName>
        <ecNumber evidence="2">5.3.1.-</ecNumber>
    </submittedName>
</protein>
<name>A0A9E2BIZ6_PSYF1</name>
<organism evidence="2 3">
    <name type="scientific">Psychracetigena formicireducens</name>
    <dbReference type="NCBI Taxonomy" id="2986056"/>
    <lineage>
        <taxon>Bacteria</taxon>
        <taxon>Bacillati</taxon>
        <taxon>Candidatus Lithacetigenota</taxon>
        <taxon>Candidatus Psychracetigena</taxon>
    </lineage>
</organism>
<comment type="caution">
    <text evidence="2">The sequence shown here is derived from an EMBL/GenBank/DDBJ whole genome shotgun (WGS) entry which is preliminary data.</text>
</comment>
<dbReference type="Pfam" id="PF02502">
    <property type="entry name" value="LacAB_rpiB"/>
    <property type="match status" value="1"/>
</dbReference>
<gene>
    <name evidence="2" type="primary">ywlF_2</name>
    <name evidence="2" type="ORF">DDT42_01469</name>
</gene>
<evidence type="ECO:0000256" key="1">
    <source>
        <dbReference type="ARBA" id="ARBA00008754"/>
    </source>
</evidence>
<evidence type="ECO:0000313" key="3">
    <source>
        <dbReference type="Proteomes" id="UP000811545"/>
    </source>
</evidence>
<dbReference type="AlphaFoldDB" id="A0A9E2BIZ6"/>
<dbReference type="NCBIfam" id="TIGR00689">
    <property type="entry name" value="rpiB_lacA_lacB"/>
    <property type="match status" value="1"/>
</dbReference>
<dbReference type="Proteomes" id="UP000811545">
    <property type="component" value="Unassembled WGS sequence"/>
</dbReference>
<dbReference type="SUPFAM" id="SSF89623">
    <property type="entry name" value="Ribose/Galactose isomerase RpiB/AlsB"/>
    <property type="match status" value="1"/>
</dbReference>
<dbReference type="PANTHER" id="PTHR30345">
    <property type="entry name" value="RIBOSE-5-PHOSPHATE ISOMERASE B"/>
    <property type="match status" value="1"/>
</dbReference>
<dbReference type="GO" id="GO:0004751">
    <property type="term" value="F:ribose-5-phosphate isomerase activity"/>
    <property type="evidence" value="ECO:0007669"/>
    <property type="project" value="TreeGrafter"/>
</dbReference>
<dbReference type="EMBL" id="QLTW01000124">
    <property type="protein sequence ID" value="MBT9145596.1"/>
    <property type="molecule type" value="Genomic_DNA"/>
</dbReference>
<dbReference type="InterPro" id="IPR036569">
    <property type="entry name" value="RpiB_LacA_LacB_sf"/>
</dbReference>
<sequence>MKIALGSDQKTNLTDFVVEELKKLGHEVELFGPLVGEHLQWVDIGRMVAEKIARQDCEQGILFCWTGTGVSIAANKIPGVRAALCFDAETARGARKWNDANILVISLRLTSEPVAKEILESWFTTEVDESEKSNIEKISEIEKRYCFRINL</sequence>
<keyword evidence="2" id="KW-0413">Isomerase</keyword>
<dbReference type="PIRSF" id="PIRSF005384">
    <property type="entry name" value="RpiB_LacA_B"/>
    <property type="match status" value="1"/>
</dbReference>
<dbReference type="Gene3D" id="3.40.1400.10">
    <property type="entry name" value="Sugar-phosphate isomerase, RpiB/LacA/LacB"/>
    <property type="match status" value="1"/>
</dbReference>
<reference evidence="2 3" key="1">
    <citation type="journal article" date="2021" name="bioRxiv">
        <title>Unique metabolic strategies in Hadean analogues reveal hints for primordial physiology.</title>
        <authorList>
            <person name="Nobu M.K."/>
            <person name="Nakai R."/>
            <person name="Tamazawa S."/>
            <person name="Mori H."/>
            <person name="Toyoda A."/>
            <person name="Ijiri A."/>
            <person name="Suzuki S."/>
            <person name="Kurokawa K."/>
            <person name="Kamagata Y."/>
            <person name="Tamaki H."/>
        </authorList>
    </citation>
    <scope>NUCLEOTIDE SEQUENCE [LARGE SCALE GENOMIC DNA]</scope>
    <source>
        <strain evidence="2">BS525</strain>
    </source>
</reference>
<dbReference type="PANTHER" id="PTHR30345:SF2">
    <property type="entry name" value="SUGAR-PHOSPHATE ISOMERASE, RPIB_LACA_LACB FAMILY"/>
    <property type="match status" value="1"/>
</dbReference>
<dbReference type="EC" id="5.3.1.-" evidence="2"/>
<comment type="similarity">
    <text evidence="1">Belongs to the LacAB/RpiB family.</text>
</comment>
<dbReference type="GO" id="GO:0019316">
    <property type="term" value="P:D-allose catabolic process"/>
    <property type="evidence" value="ECO:0007669"/>
    <property type="project" value="TreeGrafter"/>
</dbReference>
<proteinExistence type="inferred from homology"/>
<dbReference type="GO" id="GO:0009052">
    <property type="term" value="P:pentose-phosphate shunt, non-oxidative branch"/>
    <property type="evidence" value="ECO:0007669"/>
    <property type="project" value="TreeGrafter"/>
</dbReference>
<evidence type="ECO:0000313" key="2">
    <source>
        <dbReference type="EMBL" id="MBT9145596.1"/>
    </source>
</evidence>